<feature type="domain" description="Transthyretin/hydroxyisourate hydrolase" evidence="9">
    <location>
        <begin position="2"/>
        <end position="106"/>
    </location>
</feature>
<organism evidence="10 11">
    <name type="scientific">Vulcanimicrobium alpinum</name>
    <dbReference type="NCBI Taxonomy" id="3016050"/>
    <lineage>
        <taxon>Bacteria</taxon>
        <taxon>Bacillati</taxon>
        <taxon>Vulcanimicrobiota</taxon>
        <taxon>Vulcanimicrobiia</taxon>
        <taxon>Vulcanimicrobiales</taxon>
        <taxon>Vulcanimicrobiaceae</taxon>
        <taxon>Vulcanimicrobium</taxon>
    </lineage>
</organism>
<dbReference type="InterPro" id="IPR023416">
    <property type="entry name" value="Transthyretin/HIU_hydrolase_d"/>
</dbReference>
<name>A0AAN1XYK9_UNVUL</name>
<dbReference type="PROSITE" id="PS00768">
    <property type="entry name" value="TRANSTHYRETIN_1"/>
    <property type="match status" value="1"/>
</dbReference>
<dbReference type="PANTHER" id="PTHR10395">
    <property type="entry name" value="URICASE AND TRANSTHYRETIN-RELATED"/>
    <property type="match status" value="1"/>
</dbReference>
<evidence type="ECO:0000256" key="3">
    <source>
        <dbReference type="ARBA" id="ARBA00009850"/>
    </source>
</evidence>
<proteinExistence type="inferred from homology"/>
<dbReference type="PANTHER" id="PTHR10395:SF7">
    <property type="entry name" value="5-HYDROXYISOURATE HYDROLASE"/>
    <property type="match status" value="1"/>
</dbReference>
<evidence type="ECO:0000256" key="6">
    <source>
        <dbReference type="ARBA" id="ARBA00022801"/>
    </source>
</evidence>
<dbReference type="RefSeq" id="WP_317997564.1">
    <property type="nucleotide sequence ID" value="NZ_AP025523.1"/>
</dbReference>
<keyword evidence="11" id="KW-1185">Reference proteome</keyword>
<comment type="catalytic activity">
    <reaction evidence="1 8">
        <text>5-hydroxyisourate + H2O = 5-hydroxy-2-oxo-4-ureido-2,5-dihydro-1H-imidazole-5-carboxylate + H(+)</text>
        <dbReference type="Rhea" id="RHEA:23736"/>
        <dbReference type="ChEBI" id="CHEBI:15377"/>
        <dbReference type="ChEBI" id="CHEBI:15378"/>
        <dbReference type="ChEBI" id="CHEBI:18072"/>
        <dbReference type="ChEBI" id="CHEBI:58639"/>
        <dbReference type="EC" id="3.5.2.17"/>
    </reaction>
</comment>
<dbReference type="InterPro" id="IPR023419">
    <property type="entry name" value="Transthyretin_CS"/>
</dbReference>
<feature type="binding site" evidence="7">
    <location>
        <position position="5"/>
    </location>
    <ligand>
        <name>substrate</name>
    </ligand>
</feature>
<dbReference type="Pfam" id="PF00576">
    <property type="entry name" value="Transthyretin"/>
    <property type="match status" value="1"/>
</dbReference>
<dbReference type="PROSITE" id="PS00769">
    <property type="entry name" value="TRANSTHYRETIN_2"/>
    <property type="match status" value="1"/>
</dbReference>
<evidence type="ECO:0000256" key="1">
    <source>
        <dbReference type="ARBA" id="ARBA00001043"/>
    </source>
</evidence>
<protein>
    <recommendedName>
        <fullName evidence="8">5-hydroxyisourate hydrolase</fullName>
        <shortName evidence="8">HIU hydrolase</shortName>
        <shortName evidence="8">HIUHase</shortName>
        <ecNumber evidence="8">3.5.2.17</ecNumber>
    </recommendedName>
</protein>
<evidence type="ECO:0000256" key="8">
    <source>
        <dbReference type="RuleBase" id="RU361270"/>
    </source>
</evidence>
<dbReference type="KEGG" id="vab:WPS_30340"/>
<evidence type="ECO:0000256" key="4">
    <source>
        <dbReference type="ARBA" id="ARBA00011881"/>
    </source>
</evidence>
<keyword evidence="5 8" id="KW-0659">Purine metabolism</keyword>
<dbReference type="InterPro" id="IPR036817">
    <property type="entry name" value="Transthyretin/HIU_hydrolase_sf"/>
</dbReference>
<dbReference type="InterPro" id="IPR023418">
    <property type="entry name" value="Thyroxine_BS"/>
</dbReference>
<dbReference type="SUPFAM" id="SSF49472">
    <property type="entry name" value="Transthyretin (synonym: prealbumin)"/>
    <property type="match status" value="1"/>
</dbReference>
<dbReference type="AlphaFoldDB" id="A0AAN1XYK9"/>
<evidence type="ECO:0000259" key="9">
    <source>
        <dbReference type="Pfam" id="PF00576"/>
    </source>
</evidence>
<feature type="binding site" evidence="7">
    <location>
        <position position="43"/>
    </location>
    <ligand>
        <name>substrate</name>
    </ligand>
</feature>
<dbReference type="EC" id="3.5.2.17" evidence="8"/>
<reference evidence="10 11" key="1">
    <citation type="journal article" date="2022" name="ISME Commun">
        <title>Vulcanimicrobium alpinus gen. nov. sp. nov., the first cultivated representative of the candidate phylum 'Eremiobacterota', is a metabolically versatile aerobic anoxygenic phototroph.</title>
        <authorList>
            <person name="Yabe S."/>
            <person name="Muto K."/>
            <person name="Abe K."/>
            <person name="Yokota A."/>
            <person name="Staudigel H."/>
            <person name="Tebo B.M."/>
        </authorList>
    </citation>
    <scope>NUCLEOTIDE SEQUENCE [LARGE SCALE GENOMIC DNA]</scope>
    <source>
        <strain evidence="10 11">WC8-2</strain>
    </source>
</reference>
<comment type="subunit">
    <text evidence="4 8">Homotetramer.</text>
</comment>
<dbReference type="GO" id="GO:0033971">
    <property type="term" value="F:hydroxyisourate hydrolase activity"/>
    <property type="evidence" value="ECO:0007669"/>
    <property type="project" value="UniProtKB-EC"/>
</dbReference>
<evidence type="ECO:0000256" key="7">
    <source>
        <dbReference type="PIRSR" id="PIRSR600895-51"/>
    </source>
</evidence>
<keyword evidence="6 8" id="KW-0378">Hydrolase</keyword>
<dbReference type="NCBIfam" id="TIGR02962">
    <property type="entry name" value="hdxy_isourate"/>
    <property type="match status" value="1"/>
</dbReference>
<sequence>MLSTHVLDLARGVPAPGISVALHRLFGEHRMHVASAVTDADGRAGMPEPLEAGTYELVFTAGPYVRARGDVPFYDEIPVRFSVDATAERYHVPLLLSPFGYTTYRGS</sequence>
<dbReference type="InterPro" id="IPR014306">
    <property type="entry name" value="Hydroxyisourate_hydrolase"/>
</dbReference>
<dbReference type="EMBL" id="AP025523">
    <property type="protein sequence ID" value="BDE07758.1"/>
    <property type="molecule type" value="Genomic_DNA"/>
</dbReference>
<evidence type="ECO:0000256" key="5">
    <source>
        <dbReference type="ARBA" id="ARBA00022631"/>
    </source>
</evidence>
<dbReference type="Gene3D" id="2.60.40.180">
    <property type="entry name" value="Transthyretin/hydroxyisourate hydrolase domain"/>
    <property type="match status" value="1"/>
</dbReference>
<accession>A0AAN1XYK9</accession>
<comment type="function">
    <text evidence="2">Catalyzes the hydrolysis of 5-hydroxyisourate (HIU) to 2-oxo-4-hydroxy-4-carboxy-5-ureidoimidazoline (OHCU).</text>
</comment>
<dbReference type="GO" id="GO:0006144">
    <property type="term" value="P:purine nucleobase metabolic process"/>
    <property type="evidence" value="ECO:0007669"/>
    <property type="project" value="UniProtKB-KW"/>
</dbReference>
<evidence type="ECO:0000256" key="2">
    <source>
        <dbReference type="ARBA" id="ARBA00002704"/>
    </source>
</evidence>
<gene>
    <name evidence="10" type="ORF">WPS_30340</name>
</gene>
<evidence type="ECO:0000313" key="10">
    <source>
        <dbReference type="EMBL" id="BDE07758.1"/>
    </source>
</evidence>
<evidence type="ECO:0000313" key="11">
    <source>
        <dbReference type="Proteomes" id="UP001317532"/>
    </source>
</evidence>
<feature type="binding site" evidence="7">
    <location>
        <position position="104"/>
    </location>
    <ligand>
        <name>substrate</name>
    </ligand>
</feature>
<dbReference type="PRINTS" id="PR00189">
    <property type="entry name" value="TRNSTHYRETIN"/>
</dbReference>
<dbReference type="Proteomes" id="UP001317532">
    <property type="component" value="Chromosome"/>
</dbReference>
<comment type="similarity">
    <text evidence="3 8">Belongs to the transthyretin family. 5-hydroxyisourate hydrolase subfamily.</text>
</comment>
<dbReference type="InterPro" id="IPR000895">
    <property type="entry name" value="Transthyretin/HIU_hydrolase"/>
</dbReference>
<dbReference type="CDD" id="cd05822">
    <property type="entry name" value="TLP_HIUase"/>
    <property type="match status" value="1"/>
</dbReference>